<feature type="compositionally biased region" description="Polar residues" evidence="1">
    <location>
        <begin position="1872"/>
        <end position="1896"/>
    </location>
</feature>
<dbReference type="PANTHER" id="PTHR12436">
    <property type="entry name" value="80 KDA MCM3-ASSOCIATED PROTEIN"/>
    <property type="match status" value="1"/>
</dbReference>
<feature type="region of interest" description="Disordered" evidence="1">
    <location>
        <begin position="1735"/>
        <end position="1761"/>
    </location>
</feature>
<dbReference type="Pfam" id="PF03399">
    <property type="entry name" value="SAC3_GANP"/>
    <property type="match status" value="1"/>
</dbReference>
<feature type="domain" description="SAC3/GANP/THP3 conserved" evidence="2">
    <location>
        <begin position="629"/>
        <end position="947"/>
    </location>
</feature>
<feature type="compositionally biased region" description="Polar residues" evidence="1">
    <location>
        <begin position="1185"/>
        <end position="1195"/>
    </location>
</feature>
<feature type="compositionally biased region" description="Low complexity" evidence="1">
    <location>
        <begin position="1302"/>
        <end position="1313"/>
    </location>
</feature>
<feature type="region of interest" description="Disordered" evidence="1">
    <location>
        <begin position="1872"/>
        <end position="1996"/>
    </location>
</feature>
<evidence type="ECO:0000313" key="4">
    <source>
        <dbReference type="EMBL" id="KAF7672695.1"/>
    </source>
</evidence>
<comment type="caution">
    <text evidence="4">The sequence shown here is derived from an EMBL/GenBank/DDBJ whole genome shotgun (WGS) entry which is preliminary data.</text>
</comment>
<feature type="compositionally biased region" description="Polar residues" evidence="1">
    <location>
        <begin position="1518"/>
        <end position="1534"/>
    </location>
</feature>
<dbReference type="InterPro" id="IPR047092">
    <property type="entry name" value="AFUB_07903/YDR124W-like_hel"/>
</dbReference>
<feature type="compositionally biased region" description="Polar residues" evidence="1">
    <location>
        <begin position="1218"/>
        <end position="1230"/>
    </location>
</feature>
<feature type="compositionally biased region" description="Low complexity" evidence="1">
    <location>
        <begin position="559"/>
        <end position="570"/>
    </location>
</feature>
<feature type="region of interest" description="Disordered" evidence="1">
    <location>
        <begin position="1061"/>
        <end position="1085"/>
    </location>
</feature>
<feature type="region of interest" description="Disordered" evidence="1">
    <location>
        <begin position="303"/>
        <end position="400"/>
    </location>
</feature>
<name>A0A8H7AY18_9PLEO</name>
<evidence type="ECO:0008006" key="6">
    <source>
        <dbReference type="Google" id="ProtNLM"/>
    </source>
</evidence>
<feature type="region of interest" description="Disordered" evidence="1">
    <location>
        <begin position="80"/>
        <end position="128"/>
    </location>
</feature>
<evidence type="ECO:0000313" key="5">
    <source>
        <dbReference type="Proteomes" id="UP000596902"/>
    </source>
</evidence>
<dbReference type="GO" id="GO:0005737">
    <property type="term" value="C:cytoplasm"/>
    <property type="evidence" value="ECO:0007669"/>
    <property type="project" value="TreeGrafter"/>
</dbReference>
<feature type="compositionally biased region" description="Polar residues" evidence="1">
    <location>
        <begin position="1121"/>
        <end position="1133"/>
    </location>
</feature>
<dbReference type="GO" id="GO:0070390">
    <property type="term" value="C:transcription export complex 2"/>
    <property type="evidence" value="ECO:0007669"/>
    <property type="project" value="TreeGrafter"/>
</dbReference>
<feature type="compositionally biased region" description="Basic and acidic residues" evidence="1">
    <location>
        <begin position="360"/>
        <end position="373"/>
    </location>
</feature>
<feature type="compositionally biased region" description="Basic and acidic residues" evidence="1">
    <location>
        <begin position="1256"/>
        <end position="1301"/>
    </location>
</feature>
<feature type="compositionally biased region" description="Low complexity" evidence="1">
    <location>
        <begin position="519"/>
        <end position="534"/>
    </location>
</feature>
<feature type="compositionally biased region" description="Polar residues" evidence="1">
    <location>
        <begin position="1146"/>
        <end position="1157"/>
    </location>
</feature>
<feature type="compositionally biased region" description="Acidic residues" evidence="1">
    <location>
        <begin position="1904"/>
        <end position="1974"/>
    </location>
</feature>
<evidence type="ECO:0000256" key="1">
    <source>
        <dbReference type="SAM" id="MobiDB-lite"/>
    </source>
</evidence>
<feature type="region of interest" description="Disordered" evidence="1">
    <location>
        <begin position="453"/>
        <end position="472"/>
    </location>
</feature>
<feature type="compositionally biased region" description="Acidic residues" evidence="1">
    <location>
        <begin position="1987"/>
        <end position="1996"/>
    </location>
</feature>
<feature type="compositionally biased region" description="Basic residues" evidence="1">
    <location>
        <begin position="1425"/>
        <end position="1438"/>
    </location>
</feature>
<feature type="region of interest" description="Disordered" evidence="1">
    <location>
        <begin position="498"/>
        <end position="585"/>
    </location>
</feature>
<feature type="region of interest" description="Disordered" evidence="1">
    <location>
        <begin position="1097"/>
        <end position="1133"/>
    </location>
</feature>
<feature type="compositionally biased region" description="Basic residues" evidence="1">
    <location>
        <begin position="93"/>
        <end position="102"/>
    </location>
</feature>
<protein>
    <recommendedName>
        <fullName evidence="6">PCI domain-containing protein</fullName>
    </recommendedName>
</protein>
<dbReference type="Gene3D" id="1.25.40.990">
    <property type="match status" value="1"/>
</dbReference>
<accession>A0A8H7AY18</accession>
<dbReference type="Pfam" id="PF11001">
    <property type="entry name" value="AFUB_07903_YDR124W_hel"/>
    <property type="match status" value="1"/>
</dbReference>
<feature type="compositionally biased region" description="Low complexity" evidence="1">
    <location>
        <begin position="1104"/>
        <end position="1120"/>
    </location>
</feature>
<feature type="region of interest" description="Disordered" evidence="1">
    <location>
        <begin position="1794"/>
        <end position="1816"/>
    </location>
</feature>
<dbReference type="Proteomes" id="UP000596902">
    <property type="component" value="Unassembled WGS sequence"/>
</dbReference>
<dbReference type="PANTHER" id="PTHR12436:SF3">
    <property type="entry name" value="GERMINAL-CENTER ASSOCIATED NUCLEAR PROTEIN"/>
    <property type="match status" value="1"/>
</dbReference>
<dbReference type="GeneID" id="62207421"/>
<feature type="compositionally biased region" description="Polar residues" evidence="1">
    <location>
        <begin position="80"/>
        <end position="89"/>
    </location>
</feature>
<dbReference type="InterPro" id="IPR045107">
    <property type="entry name" value="SAC3/GANP/THP3"/>
</dbReference>
<feature type="compositionally biased region" description="Polar residues" evidence="1">
    <location>
        <begin position="1794"/>
        <end position="1804"/>
    </location>
</feature>
<dbReference type="RefSeq" id="XP_038783045.1">
    <property type="nucleotide sequence ID" value="XM_038934243.1"/>
</dbReference>
<evidence type="ECO:0000259" key="3">
    <source>
        <dbReference type="Pfam" id="PF11001"/>
    </source>
</evidence>
<feature type="domain" description="Subtelomeric hrmA-associated cluster protein AFUB-079030/YDR124W-like helical bundle" evidence="3">
    <location>
        <begin position="140"/>
        <end position="221"/>
    </location>
</feature>
<feature type="compositionally biased region" description="Basic and acidic residues" evidence="1">
    <location>
        <begin position="338"/>
        <end position="352"/>
    </location>
</feature>
<keyword evidence="5" id="KW-1185">Reference proteome</keyword>
<feature type="compositionally biased region" description="Polar residues" evidence="1">
    <location>
        <begin position="1477"/>
        <end position="1489"/>
    </location>
</feature>
<feature type="compositionally biased region" description="Polar residues" evidence="1">
    <location>
        <begin position="1501"/>
        <end position="1510"/>
    </location>
</feature>
<feature type="non-terminal residue" evidence="4">
    <location>
        <position position="1996"/>
    </location>
</feature>
<dbReference type="EMBL" id="JAAABM010000015">
    <property type="protein sequence ID" value="KAF7672695.1"/>
    <property type="molecule type" value="Genomic_DNA"/>
</dbReference>
<gene>
    <name evidence="4" type="ORF">GT037_009196</name>
</gene>
<organism evidence="4 5">
    <name type="scientific">Alternaria burnsii</name>
    <dbReference type="NCBI Taxonomy" id="1187904"/>
    <lineage>
        <taxon>Eukaryota</taxon>
        <taxon>Fungi</taxon>
        <taxon>Dikarya</taxon>
        <taxon>Ascomycota</taxon>
        <taxon>Pezizomycotina</taxon>
        <taxon>Dothideomycetes</taxon>
        <taxon>Pleosporomycetidae</taxon>
        <taxon>Pleosporales</taxon>
        <taxon>Pleosporineae</taxon>
        <taxon>Pleosporaceae</taxon>
        <taxon>Alternaria</taxon>
        <taxon>Alternaria sect. Alternaria</taxon>
    </lineage>
</organism>
<feature type="compositionally biased region" description="Basic and acidic residues" evidence="1">
    <location>
        <begin position="1314"/>
        <end position="1337"/>
    </location>
</feature>
<feature type="region of interest" description="Disordered" evidence="1">
    <location>
        <begin position="1566"/>
        <end position="1623"/>
    </location>
</feature>
<feature type="compositionally biased region" description="Polar residues" evidence="1">
    <location>
        <begin position="391"/>
        <end position="400"/>
    </location>
</feature>
<evidence type="ECO:0000259" key="2">
    <source>
        <dbReference type="Pfam" id="PF03399"/>
    </source>
</evidence>
<feature type="region of interest" description="Disordered" evidence="1">
    <location>
        <begin position="1146"/>
        <end position="1337"/>
    </location>
</feature>
<sequence length="1996" mass="223728">ATSSQAIEATVKQDEPEEALAIPTPIGCWKVISPDGREERVFKPIPGFEHLFNGPAQLQGLPRPAESPRAVATPICQPVASQLPATSREGQTKKRKRTRSQARGRLSQTVARQPSDDENDEQYDDRDASVPTAKSYTFYIGDVKELKRFFRKRLDELTMKPVRPIVTAWVKLLEPKRLTRFGPYHKKLPNEQPQECTPPWWPRDVPYEEPSHLDKDVDLMLQHRDIDVGKRNMDWVTRLRNAAHYAVETTPPDQFSSSKGSAFSERMQGRALGEIIPNLFNIALSYQEHFARYTLYEGTNNRDPGIGIHVTWQPLTRPPRQTPAPRKRDRQTRTRPASRIEYDAHESGHDTEVDNTAIESHLRSEGQVREPRQQARAPSHGDPTPHLPNMHVSSSMPTLDTSFDQSMHAFHLGDSMDLNVKLADHVPYQGRFSARSNFDYDQPMQFPNGLPSYHHIPQPQQSVGRSDIIPATTSGYEQPFSMFPAYHPQAGISTVATMATPRGGKSGGGGDRGRGPKGGNNFNANRARGRNNAQNEERPAQGLYTPGQGRGRSADAKNNHSNSNSSNTSHFGASSTPSFAPHEYQKRLQHIKAERPKIREKFIRDGLMNPEGQMRLVDSVKLYGLCQEMCPEYERVRRIVELDVKAPECTPETQHLPSRSQRIADESRMVKAYARSAAGMDVELVSEIRSPPTCLRTLKYLYGRLDEDDFQFLHSWLWDRTRAIRKDLRTQRIENRADIAILLTSLEYSARFYMLSAHHMARSTKDDYSHQQDVEQLNQTLISLKERYADNRRANIISECEAEFWAYRLILAPIYASTQLENELHRLPSDLRNNPRVQTALEIFRLLKTIIIHNNYKSFVQCQSNWKRFWDLVKSPRVSYLMACAAAISFNRVRHVVLDVVWRCYRVGLYRHQVPVEFWTTDKLREVLGMDTEKEAVEFCEAHGFVFELNEEGRTFMDIKQKNFNRKADVLPKADVKPQFFSETIVEVKRCGRPLSAVIAGLTVQEAKKGGLSTAQAQQMDDQSSLFVPETTNVFKQQSMETKSSVGNFGYNPAASPFQPNGAFTTSPNPFAKAIQPGLFDPSKNNIQFAQPAEAKPNPFLQKNANPFPSASPAPSGNPFLKNNTAQSESTPQTAANPFLKFNNAAQSESTTSTTPANPFLKNNAVQPPSTTPPTPANPFMSGSFAPSQPNPQTQPEASVPEPAVSAPATTPKPASAFNFTGSSFNSTPANGLRQEGFSFTPAGSPPPAETSPQDEETKKAEQAKQEAAEKQRKEDEARQRVREAQQAKQAKEAEQRRQQEAAEAAAAQQRQAQAERERKAREQQEELARQARQRKLQEEEARAARIREKDAALHALTADVMFNPQEGLIMQFVENDIMNMARVAMMTVEMEKRVAMVDRKYEKYLEELKRAGLAKMMAAAEKKRRLQKARERRKRLKEQRAKVEVGGEEQLADTPAPVQPAISNGKASTVVPPEGRSSSKQSVAPQNSRRAKRTQERHQAQASETNGVSPTKPAPTPVNNKASDASFDKSTSNASTSISAYSQAYQQAVANAPVDRTETDWFRLRARGIDPSKHRKRSFDFGSSDEERPKLIESKRPKLSPDSPAPEHQEQPAPKTMLEEQRARVEAIKESFRRSASSVSPTQSFNGAVSFNGRSSFNNSTSSLIARARQTLANSKAEMPPPSFTPSRSMYRRESFDGNASQLIARARGLTSAAASASNVQHDWSRSVPNLGLSASQSQHSTYGTSTYGNTLRTSTSTKSRPAYWDRTSRFVPRHLYGQGAEAVRAYRIEQGLSKSPASTRPASTEPLDISSPIPTQVSYNQQAKAQPMSFKQEHYTGGFMSASNFQAVNGDSLLIDNNAIMTDQGDELESYNNHFGTTDSYPGAQYTTSLSQQQHEQKEEYYDQDAEQDADSEMLDGEEDEELLDYDEDSELDEEEVDLDEHEAEEELESFDEEDEEDDDDDEEEEEEEDGGSEGLAGNEKPGATEDDAIELSD</sequence>
<feature type="compositionally biased region" description="Basic and acidic residues" evidence="1">
    <location>
        <begin position="1586"/>
        <end position="1597"/>
    </location>
</feature>
<proteinExistence type="predicted"/>
<reference evidence="4" key="2">
    <citation type="submission" date="2020-08" db="EMBL/GenBank/DDBJ databases">
        <title>Draft Genome Sequence of Cumin Blight Pathogen Alternaria burnsii.</title>
        <authorList>
            <person name="Feng Z."/>
        </authorList>
    </citation>
    <scope>NUCLEOTIDE SEQUENCE</scope>
    <source>
        <strain evidence="4">CBS107.38</strain>
    </source>
</reference>
<dbReference type="InterPro" id="IPR005062">
    <property type="entry name" value="SAC3/GANP/THP3_conserved"/>
</dbReference>
<reference evidence="4" key="1">
    <citation type="submission" date="2020-01" db="EMBL/GenBank/DDBJ databases">
        <authorList>
            <person name="Feng Z.H.Z."/>
        </authorList>
    </citation>
    <scope>NUCLEOTIDE SEQUENCE</scope>
    <source>
        <strain evidence="4">CBS107.38</strain>
    </source>
</reference>
<dbReference type="GO" id="GO:0006406">
    <property type="term" value="P:mRNA export from nucleus"/>
    <property type="evidence" value="ECO:0007669"/>
    <property type="project" value="TreeGrafter"/>
</dbReference>
<feature type="compositionally biased region" description="Low complexity" evidence="1">
    <location>
        <begin position="1196"/>
        <end position="1217"/>
    </location>
</feature>
<feature type="region of interest" description="Disordered" evidence="1">
    <location>
        <begin position="1425"/>
        <end position="1538"/>
    </location>
</feature>